<dbReference type="EC" id="2.3.2.31" evidence="3"/>
<comment type="cofactor">
    <cofactor evidence="2">
        <name>Zn(2+)</name>
        <dbReference type="ChEBI" id="CHEBI:29105"/>
    </cofactor>
</comment>
<keyword evidence="7" id="KW-0863">Zinc-finger</keyword>
<evidence type="ECO:0000256" key="5">
    <source>
        <dbReference type="ARBA" id="ARBA00022723"/>
    </source>
</evidence>
<dbReference type="PROSITE" id="PS51873">
    <property type="entry name" value="TRIAD"/>
    <property type="match status" value="1"/>
</dbReference>
<dbReference type="AlphaFoldDB" id="A0AAV9EGW0"/>
<evidence type="ECO:0000256" key="4">
    <source>
        <dbReference type="ARBA" id="ARBA00022679"/>
    </source>
</evidence>
<sequence length="396" mass="45748">MTNTTDYENHDDEDDDEDESDLSVREPDHDSSGPRAQEKNYTILSESDIRARQDHDIHTLSAILSISPAASAALLSHHNWCLTTVCDSWYLDNPAIPTACVNDDHLARSYVENKKNIKWCPAPGGFTCACSHRFCWNCCEEAHRPVNCATTAMWAAKNLDEAQNVEWWLPLNPKACPKCGMPIEKRDGCMRVACARGPWCAHEFCWLCLREWSAHGGPCNGFEGRRRRRALPRSRWMVARVTFERYAHYFERWSVNDASMAKAQSDFARLRERQDVQDCGFVLDAWMGIVECRRVLKWSYAYGYYLLAQEEEEEEEEGKKKKKKKKRGLFEFLQGAAETELERLHKLAEVDLQAFMDAEGRCEGFLDFREEIVKLTRVTRSHFENLVRAVEKGLEM</sequence>
<gene>
    <name evidence="12" type="primary">ARI8</name>
    <name evidence="12" type="ORF">QJS10_CPA07g01146</name>
</gene>
<dbReference type="InterPro" id="IPR031127">
    <property type="entry name" value="E3_UB_ligase_RBR"/>
</dbReference>
<keyword evidence="5" id="KW-0479">Metal-binding</keyword>
<keyword evidence="4" id="KW-0808">Transferase</keyword>
<evidence type="ECO:0000259" key="11">
    <source>
        <dbReference type="PROSITE" id="PS51873"/>
    </source>
</evidence>
<dbReference type="SMART" id="SM00647">
    <property type="entry name" value="IBR"/>
    <property type="match status" value="2"/>
</dbReference>
<organism evidence="12 13">
    <name type="scientific">Acorus calamus</name>
    <name type="common">Sweet flag</name>
    <dbReference type="NCBI Taxonomy" id="4465"/>
    <lineage>
        <taxon>Eukaryota</taxon>
        <taxon>Viridiplantae</taxon>
        <taxon>Streptophyta</taxon>
        <taxon>Embryophyta</taxon>
        <taxon>Tracheophyta</taxon>
        <taxon>Spermatophyta</taxon>
        <taxon>Magnoliopsida</taxon>
        <taxon>Liliopsida</taxon>
        <taxon>Acoraceae</taxon>
        <taxon>Acorus</taxon>
    </lineage>
</organism>
<keyword evidence="13" id="KW-1185">Reference proteome</keyword>
<dbReference type="PANTHER" id="PTHR11685">
    <property type="entry name" value="RBR FAMILY RING FINGER AND IBR DOMAIN-CONTAINING"/>
    <property type="match status" value="1"/>
</dbReference>
<name>A0AAV9EGW0_ACOCL</name>
<dbReference type="EMBL" id="JAUJYO010000007">
    <property type="protein sequence ID" value="KAK1312936.1"/>
    <property type="molecule type" value="Genomic_DNA"/>
</dbReference>
<dbReference type="InterPro" id="IPR045840">
    <property type="entry name" value="Ariadne"/>
</dbReference>
<comment type="caution">
    <text evidence="12">The sequence shown here is derived from an EMBL/GenBank/DDBJ whole genome shotgun (WGS) entry which is preliminary data.</text>
</comment>
<dbReference type="Gene3D" id="1.20.120.1750">
    <property type="match status" value="1"/>
</dbReference>
<dbReference type="GO" id="GO:0008270">
    <property type="term" value="F:zinc ion binding"/>
    <property type="evidence" value="ECO:0007669"/>
    <property type="project" value="UniProtKB-KW"/>
</dbReference>
<reference evidence="12" key="1">
    <citation type="journal article" date="2023" name="Nat. Commun.">
        <title>Diploid and tetraploid genomes of Acorus and the evolution of monocots.</title>
        <authorList>
            <person name="Ma L."/>
            <person name="Liu K.W."/>
            <person name="Li Z."/>
            <person name="Hsiao Y.Y."/>
            <person name="Qi Y."/>
            <person name="Fu T."/>
            <person name="Tang G.D."/>
            <person name="Zhang D."/>
            <person name="Sun W.H."/>
            <person name="Liu D.K."/>
            <person name="Li Y."/>
            <person name="Chen G.Z."/>
            <person name="Liu X.D."/>
            <person name="Liao X.Y."/>
            <person name="Jiang Y.T."/>
            <person name="Yu X."/>
            <person name="Hao Y."/>
            <person name="Huang J."/>
            <person name="Zhao X.W."/>
            <person name="Ke S."/>
            <person name="Chen Y.Y."/>
            <person name="Wu W.L."/>
            <person name="Hsu J.L."/>
            <person name="Lin Y.F."/>
            <person name="Huang M.D."/>
            <person name="Li C.Y."/>
            <person name="Huang L."/>
            <person name="Wang Z.W."/>
            <person name="Zhao X."/>
            <person name="Zhong W.Y."/>
            <person name="Peng D.H."/>
            <person name="Ahmad S."/>
            <person name="Lan S."/>
            <person name="Zhang J.S."/>
            <person name="Tsai W.C."/>
            <person name="Van de Peer Y."/>
            <person name="Liu Z.J."/>
        </authorList>
    </citation>
    <scope>NUCLEOTIDE SEQUENCE</scope>
    <source>
        <strain evidence="12">CP</strain>
    </source>
</reference>
<dbReference type="PROSITE" id="PS00518">
    <property type="entry name" value="ZF_RING_1"/>
    <property type="match status" value="1"/>
</dbReference>
<keyword evidence="9" id="KW-0862">Zinc</keyword>
<comment type="catalytic activity">
    <reaction evidence="1">
        <text>[E2 ubiquitin-conjugating enzyme]-S-ubiquitinyl-L-cysteine + [acceptor protein]-L-lysine = [E2 ubiquitin-conjugating enzyme]-L-cysteine + [acceptor protein]-N(6)-ubiquitinyl-L-lysine.</text>
        <dbReference type="EC" id="2.3.2.31"/>
    </reaction>
</comment>
<dbReference type="GO" id="GO:0016567">
    <property type="term" value="P:protein ubiquitination"/>
    <property type="evidence" value="ECO:0007669"/>
    <property type="project" value="InterPro"/>
</dbReference>
<dbReference type="InterPro" id="IPR044066">
    <property type="entry name" value="TRIAD_supradom"/>
</dbReference>
<dbReference type="GO" id="GO:0061630">
    <property type="term" value="F:ubiquitin protein ligase activity"/>
    <property type="evidence" value="ECO:0007669"/>
    <property type="project" value="UniProtKB-EC"/>
</dbReference>
<evidence type="ECO:0000256" key="1">
    <source>
        <dbReference type="ARBA" id="ARBA00001798"/>
    </source>
</evidence>
<feature type="compositionally biased region" description="Acidic residues" evidence="10">
    <location>
        <begin position="9"/>
        <end position="21"/>
    </location>
</feature>
<accession>A0AAV9EGW0</accession>
<evidence type="ECO:0000256" key="3">
    <source>
        <dbReference type="ARBA" id="ARBA00012251"/>
    </source>
</evidence>
<feature type="compositionally biased region" description="Basic and acidic residues" evidence="10">
    <location>
        <begin position="22"/>
        <end position="38"/>
    </location>
</feature>
<reference evidence="12" key="2">
    <citation type="submission" date="2023-06" db="EMBL/GenBank/DDBJ databases">
        <authorList>
            <person name="Ma L."/>
            <person name="Liu K.-W."/>
            <person name="Li Z."/>
            <person name="Hsiao Y.-Y."/>
            <person name="Qi Y."/>
            <person name="Fu T."/>
            <person name="Tang G."/>
            <person name="Zhang D."/>
            <person name="Sun W.-H."/>
            <person name="Liu D.-K."/>
            <person name="Li Y."/>
            <person name="Chen G.-Z."/>
            <person name="Liu X.-D."/>
            <person name="Liao X.-Y."/>
            <person name="Jiang Y.-T."/>
            <person name="Yu X."/>
            <person name="Hao Y."/>
            <person name="Huang J."/>
            <person name="Zhao X.-W."/>
            <person name="Ke S."/>
            <person name="Chen Y.-Y."/>
            <person name="Wu W.-L."/>
            <person name="Hsu J.-L."/>
            <person name="Lin Y.-F."/>
            <person name="Huang M.-D."/>
            <person name="Li C.-Y."/>
            <person name="Huang L."/>
            <person name="Wang Z.-W."/>
            <person name="Zhao X."/>
            <person name="Zhong W.-Y."/>
            <person name="Peng D.-H."/>
            <person name="Ahmad S."/>
            <person name="Lan S."/>
            <person name="Zhang J.-S."/>
            <person name="Tsai W.-C."/>
            <person name="Van De Peer Y."/>
            <person name="Liu Z.-J."/>
        </authorList>
    </citation>
    <scope>NUCLEOTIDE SEQUENCE</scope>
    <source>
        <strain evidence="12">CP</strain>
        <tissue evidence="12">Leaves</tissue>
    </source>
</reference>
<evidence type="ECO:0000256" key="6">
    <source>
        <dbReference type="ARBA" id="ARBA00022737"/>
    </source>
</evidence>
<evidence type="ECO:0000256" key="2">
    <source>
        <dbReference type="ARBA" id="ARBA00001947"/>
    </source>
</evidence>
<evidence type="ECO:0000313" key="13">
    <source>
        <dbReference type="Proteomes" id="UP001180020"/>
    </source>
</evidence>
<evidence type="ECO:0000256" key="8">
    <source>
        <dbReference type="ARBA" id="ARBA00022786"/>
    </source>
</evidence>
<feature type="domain" description="RING-type" evidence="11">
    <location>
        <begin position="1"/>
        <end position="223"/>
    </location>
</feature>
<dbReference type="Proteomes" id="UP001180020">
    <property type="component" value="Unassembled WGS sequence"/>
</dbReference>
<dbReference type="Pfam" id="PF22191">
    <property type="entry name" value="IBR_1"/>
    <property type="match status" value="1"/>
</dbReference>
<dbReference type="InterPro" id="IPR017907">
    <property type="entry name" value="Znf_RING_CS"/>
</dbReference>
<evidence type="ECO:0000256" key="7">
    <source>
        <dbReference type="ARBA" id="ARBA00022771"/>
    </source>
</evidence>
<protein>
    <recommendedName>
        <fullName evidence="3">RBR-type E3 ubiquitin transferase</fullName>
        <ecNumber evidence="3">2.3.2.31</ecNumber>
    </recommendedName>
</protein>
<dbReference type="SUPFAM" id="SSF57850">
    <property type="entry name" value="RING/U-box"/>
    <property type="match status" value="2"/>
</dbReference>
<evidence type="ECO:0000256" key="10">
    <source>
        <dbReference type="SAM" id="MobiDB-lite"/>
    </source>
</evidence>
<evidence type="ECO:0000256" key="9">
    <source>
        <dbReference type="ARBA" id="ARBA00022833"/>
    </source>
</evidence>
<feature type="region of interest" description="Disordered" evidence="10">
    <location>
        <begin position="1"/>
        <end position="42"/>
    </location>
</feature>
<proteinExistence type="predicted"/>
<dbReference type="Pfam" id="PF19422">
    <property type="entry name" value="Ariadne"/>
    <property type="match status" value="1"/>
</dbReference>
<keyword evidence="6" id="KW-0677">Repeat</keyword>
<dbReference type="InterPro" id="IPR002867">
    <property type="entry name" value="IBR_dom"/>
</dbReference>
<keyword evidence="8" id="KW-0833">Ubl conjugation pathway</keyword>
<evidence type="ECO:0000313" key="12">
    <source>
        <dbReference type="EMBL" id="KAK1312936.1"/>
    </source>
</evidence>